<evidence type="ECO:0000256" key="1">
    <source>
        <dbReference type="SAM" id="Phobius"/>
    </source>
</evidence>
<keyword evidence="3" id="KW-1185">Reference proteome</keyword>
<keyword evidence="1" id="KW-1133">Transmembrane helix</keyword>
<dbReference type="Proteomes" id="UP001056291">
    <property type="component" value="Chromosome"/>
</dbReference>
<dbReference type="InterPro" id="IPR007059">
    <property type="entry name" value="DmsC"/>
</dbReference>
<proteinExistence type="predicted"/>
<evidence type="ECO:0000313" key="3">
    <source>
        <dbReference type="Proteomes" id="UP001056291"/>
    </source>
</evidence>
<reference evidence="2" key="1">
    <citation type="submission" date="2022-06" db="EMBL/GenBank/DDBJ databases">
        <title>Sneathiella actinostolidae sp. nov., isolated from a sea anemonein the Western Pacific Ocean.</title>
        <authorList>
            <person name="Wei M.J."/>
        </authorList>
    </citation>
    <scope>NUCLEOTIDE SEQUENCE</scope>
    <source>
        <strain evidence="2">PHK-P5</strain>
    </source>
</reference>
<dbReference type="RefSeq" id="WP_251937571.1">
    <property type="nucleotide sequence ID" value="NZ_CP098747.1"/>
</dbReference>
<dbReference type="EMBL" id="CP098747">
    <property type="protein sequence ID" value="USG63071.1"/>
    <property type="molecule type" value="Genomic_DNA"/>
</dbReference>
<sequence length="316" mass="34791">MHPAKSVIFFTTSSGAGYGLLFALILGNILSALPTYPYFLLSAYAVSFVLIGCGLLSSTFHLGHPERAWRALSQWRSSWLSREGVLAVLTFVPAGIYASYLIFFSEEYFLSIEIIGVIAVVCCVSTVYCTAMIYASLKTVHAWSNWRVPAGYLLLSLTTGCVILSALMFFWGYQASFISVFAVALLLISAAWKHSYWQFLDRSKSASSPESATGLGEFGKVRQFEVPHTEANYLNKEMGFVVARKHSVRLRQIVFVCAFFVPAILLMLTLMLGAIGAGFAAGISIVSLAMGILVERWLFFAEAKHTVNLYYGAHEA</sequence>
<feature type="transmembrane region" description="Helical" evidence="1">
    <location>
        <begin position="149"/>
        <end position="171"/>
    </location>
</feature>
<dbReference type="PANTHER" id="PTHR38095:SF1">
    <property type="entry name" value="ANAEROBIC DIMETHYL SULFOXIDE REDUCTASE CHAIN YNFH"/>
    <property type="match status" value="1"/>
</dbReference>
<dbReference type="Pfam" id="PF04976">
    <property type="entry name" value="DmsC"/>
    <property type="match status" value="1"/>
</dbReference>
<keyword evidence="1" id="KW-0812">Transmembrane</keyword>
<feature type="transmembrane region" description="Helical" evidence="1">
    <location>
        <begin position="253"/>
        <end position="273"/>
    </location>
</feature>
<evidence type="ECO:0000313" key="2">
    <source>
        <dbReference type="EMBL" id="USG63071.1"/>
    </source>
</evidence>
<organism evidence="2 3">
    <name type="scientific">Sneathiella marina</name>
    <dbReference type="NCBI Taxonomy" id="2950108"/>
    <lineage>
        <taxon>Bacteria</taxon>
        <taxon>Pseudomonadati</taxon>
        <taxon>Pseudomonadota</taxon>
        <taxon>Alphaproteobacteria</taxon>
        <taxon>Sneathiellales</taxon>
        <taxon>Sneathiellaceae</taxon>
        <taxon>Sneathiella</taxon>
    </lineage>
</organism>
<feature type="transmembrane region" description="Helical" evidence="1">
    <location>
        <begin position="84"/>
        <end position="103"/>
    </location>
</feature>
<feature type="transmembrane region" description="Helical" evidence="1">
    <location>
        <begin position="7"/>
        <end position="30"/>
    </location>
</feature>
<dbReference type="GO" id="GO:0016491">
    <property type="term" value="F:oxidoreductase activity"/>
    <property type="evidence" value="ECO:0007669"/>
    <property type="project" value="UniProtKB-KW"/>
</dbReference>
<dbReference type="PANTHER" id="PTHR38095">
    <property type="entry name" value="ANAEROBIC DIMETHYL SULFOXIDE REDUCTASE CHAIN YNFH"/>
    <property type="match status" value="1"/>
</dbReference>
<feature type="transmembrane region" description="Helical" evidence="1">
    <location>
        <begin position="177"/>
        <end position="196"/>
    </location>
</feature>
<keyword evidence="2" id="KW-0560">Oxidoreductase</keyword>
<dbReference type="EC" id="1.8.5.3" evidence="2"/>
<keyword evidence="1" id="KW-0472">Membrane</keyword>
<feature type="transmembrane region" description="Helical" evidence="1">
    <location>
        <begin position="109"/>
        <end position="137"/>
    </location>
</feature>
<accession>A0ABY4WEK6</accession>
<gene>
    <name evidence="2" type="ORF">NBZ79_08770</name>
</gene>
<protein>
    <submittedName>
        <fullName evidence="2">Dimethyl sulfoxide reductase anchor subunit</fullName>
        <ecNumber evidence="2">1.8.5.3</ecNumber>
    </submittedName>
</protein>
<name>A0ABY4WEK6_9PROT</name>
<feature type="transmembrane region" description="Helical" evidence="1">
    <location>
        <begin position="279"/>
        <end position="299"/>
    </location>
</feature>
<feature type="transmembrane region" description="Helical" evidence="1">
    <location>
        <begin position="36"/>
        <end position="63"/>
    </location>
</feature>